<evidence type="ECO:0000313" key="2">
    <source>
        <dbReference type="EMBL" id="KAF6026455.1"/>
    </source>
</evidence>
<accession>A0A7J7JK06</accession>
<sequence>MTVNYQNNDCVSQLKLLQINRKDAGFTTAMKTWVVRSHVSVLLLSLLLSLYYSVSTTLSLLLCLYYSVSTTLSLLLSLYYSPSTTLPLLLSLYYSPSTTLLLCLSTTLSLLLRLYYSVSATPSLLLSLYYSVSTTLSLLLCLYYSPSTTLPLLLYYSVSLLLCLYYSVSTTTLSLLLRLYYSLSTTLSLLLCLYYSVSTTLPLLLSLYYSPSTTLLLCLSTTLSLLLRLYYSVSTTPSLLLCLYYSVSTTLSLYCCCLYQLKYLIEVQFSNMIPCLYLHRYKPYLSIRNCDVIALQRDTYVSGRILIADRKTIRSVNVTAKHVDILFGSAWDDAESLDDYGTDARFSFIVDMAQRISRHLYVMEKYCIRRIFRGSKRVETVTASCSQSGDAFGTISTAMFNTIISGVFATQSWLVVAETAQNNRIMLVDFSKNAVTKVVDSFKGVKTLFTSPFLPSPSIYAFKYDDMISISVPSGNIETIIKSQGKVIKDGLIHQVRFSFVSSAFGYNNTIIVADSKDKVLRIINLQRNLVTSVCNILPPSDVISSVLHDISKISTCQPSSPKALGIFPEIGMIMIGGEGYLASILITENYIGEKL</sequence>
<keyword evidence="1" id="KW-1133">Transmembrane helix</keyword>
<feature type="transmembrane region" description="Helical" evidence="1">
    <location>
        <begin position="239"/>
        <end position="261"/>
    </location>
</feature>
<dbReference type="AlphaFoldDB" id="A0A7J7JK06"/>
<dbReference type="EMBL" id="VXIV02002273">
    <property type="protein sequence ID" value="KAF6026455.1"/>
    <property type="molecule type" value="Genomic_DNA"/>
</dbReference>
<organism evidence="2 3">
    <name type="scientific">Bugula neritina</name>
    <name type="common">Brown bryozoan</name>
    <name type="synonym">Sertularia neritina</name>
    <dbReference type="NCBI Taxonomy" id="10212"/>
    <lineage>
        <taxon>Eukaryota</taxon>
        <taxon>Metazoa</taxon>
        <taxon>Spiralia</taxon>
        <taxon>Lophotrochozoa</taxon>
        <taxon>Bryozoa</taxon>
        <taxon>Gymnolaemata</taxon>
        <taxon>Cheilostomatida</taxon>
        <taxon>Flustrina</taxon>
        <taxon>Buguloidea</taxon>
        <taxon>Bugulidae</taxon>
        <taxon>Bugula</taxon>
    </lineage>
</organism>
<evidence type="ECO:0000256" key="1">
    <source>
        <dbReference type="SAM" id="Phobius"/>
    </source>
</evidence>
<gene>
    <name evidence="2" type="ORF">EB796_015229</name>
</gene>
<protein>
    <submittedName>
        <fullName evidence="2">Uncharacterized protein</fullName>
    </submittedName>
</protein>
<keyword evidence="1" id="KW-0472">Membrane</keyword>
<feature type="transmembrane region" description="Helical" evidence="1">
    <location>
        <begin position="59"/>
        <end position="80"/>
    </location>
</feature>
<feature type="transmembrane region" description="Helical" evidence="1">
    <location>
        <begin position="152"/>
        <end position="168"/>
    </location>
</feature>
<name>A0A7J7JK06_BUGNE</name>
<comment type="caution">
    <text evidence="2">The sequence shown here is derived from an EMBL/GenBank/DDBJ whole genome shotgun (WGS) entry which is preliminary data.</text>
</comment>
<dbReference type="InterPro" id="IPR011042">
    <property type="entry name" value="6-blade_b-propeller_TolB-like"/>
</dbReference>
<feature type="transmembrane region" description="Helical" evidence="1">
    <location>
        <begin position="124"/>
        <end position="146"/>
    </location>
</feature>
<keyword evidence="1" id="KW-0812">Transmembrane</keyword>
<evidence type="ECO:0000313" key="3">
    <source>
        <dbReference type="Proteomes" id="UP000593567"/>
    </source>
</evidence>
<dbReference type="Gene3D" id="2.120.10.30">
    <property type="entry name" value="TolB, C-terminal domain"/>
    <property type="match status" value="1"/>
</dbReference>
<proteinExistence type="predicted"/>
<feature type="transmembrane region" description="Helical" evidence="1">
    <location>
        <begin position="208"/>
        <end position="227"/>
    </location>
</feature>
<feature type="transmembrane region" description="Helical" evidence="1">
    <location>
        <begin position="33"/>
        <end position="52"/>
    </location>
</feature>
<feature type="transmembrane region" description="Helical" evidence="1">
    <location>
        <begin position="92"/>
        <end position="112"/>
    </location>
</feature>
<reference evidence="2" key="1">
    <citation type="submission" date="2020-06" db="EMBL/GenBank/DDBJ databases">
        <title>Draft genome of Bugula neritina, a colonial animal packing powerful symbionts and potential medicines.</title>
        <authorList>
            <person name="Rayko M."/>
        </authorList>
    </citation>
    <scope>NUCLEOTIDE SEQUENCE [LARGE SCALE GENOMIC DNA]</scope>
    <source>
        <strain evidence="2">Kwan_BN1</strain>
    </source>
</reference>
<feature type="transmembrane region" description="Helical" evidence="1">
    <location>
        <begin position="175"/>
        <end position="196"/>
    </location>
</feature>
<keyword evidence="3" id="KW-1185">Reference proteome</keyword>
<dbReference type="Proteomes" id="UP000593567">
    <property type="component" value="Unassembled WGS sequence"/>
</dbReference>